<protein>
    <submittedName>
        <fullName evidence="1">Uncharacterized protein</fullName>
    </submittedName>
</protein>
<reference evidence="1" key="1">
    <citation type="submission" date="2020-02" db="EMBL/GenBank/DDBJ databases">
        <authorList>
            <person name="Scholz U."/>
            <person name="Mascher M."/>
            <person name="Fiebig A."/>
        </authorList>
    </citation>
    <scope>NUCLEOTIDE SEQUENCE</scope>
</reference>
<evidence type="ECO:0000313" key="1">
    <source>
        <dbReference type="EMBL" id="CAA7405590.1"/>
    </source>
</evidence>
<accession>A0A7I8L6S3</accession>
<organism evidence="1 2">
    <name type="scientific">Spirodela intermedia</name>
    <name type="common">Intermediate duckweed</name>
    <dbReference type="NCBI Taxonomy" id="51605"/>
    <lineage>
        <taxon>Eukaryota</taxon>
        <taxon>Viridiplantae</taxon>
        <taxon>Streptophyta</taxon>
        <taxon>Embryophyta</taxon>
        <taxon>Tracheophyta</taxon>
        <taxon>Spermatophyta</taxon>
        <taxon>Magnoliopsida</taxon>
        <taxon>Liliopsida</taxon>
        <taxon>Araceae</taxon>
        <taxon>Lemnoideae</taxon>
        <taxon>Spirodela</taxon>
    </lineage>
</organism>
<keyword evidence="2" id="KW-1185">Reference proteome</keyword>
<name>A0A7I8L6S3_SPIIN</name>
<dbReference type="EMBL" id="LR746274">
    <property type="protein sequence ID" value="CAA7405590.1"/>
    <property type="molecule type" value="Genomic_DNA"/>
</dbReference>
<dbReference type="Proteomes" id="UP000663760">
    <property type="component" value="Chromosome 11"/>
</dbReference>
<dbReference type="AlphaFoldDB" id="A0A7I8L6S3"/>
<sequence>MKKYELSLSHETLPQHLDVWPESTSPADVDAVTSATTTCPALLSSTAASITDRSWVSAKGRCSCGAIWAPSLSSSLSLRNIRRRKHRRRTSRGGPTT</sequence>
<evidence type="ECO:0000313" key="2">
    <source>
        <dbReference type="Proteomes" id="UP000663760"/>
    </source>
</evidence>
<gene>
    <name evidence="1" type="ORF">SI8410_11016268</name>
</gene>
<proteinExistence type="predicted"/>